<evidence type="ECO:0000313" key="4">
    <source>
        <dbReference type="EMBL" id="ENN80585.1"/>
    </source>
</evidence>
<dbReference type="GO" id="GO:0009311">
    <property type="term" value="P:oligosaccharide metabolic process"/>
    <property type="evidence" value="ECO:0007669"/>
    <property type="project" value="TreeGrafter"/>
</dbReference>
<dbReference type="SUPFAM" id="SSF51445">
    <property type="entry name" value="(Trans)glycosidases"/>
    <property type="match status" value="2"/>
</dbReference>
<dbReference type="Pfam" id="PF16499">
    <property type="entry name" value="Melibiase_2"/>
    <property type="match status" value="2"/>
</dbReference>
<dbReference type="GO" id="GO:0004557">
    <property type="term" value="F:alpha-galactosidase activity"/>
    <property type="evidence" value="ECO:0007669"/>
    <property type="project" value="TreeGrafter"/>
</dbReference>
<protein>
    <submittedName>
        <fullName evidence="4">Uncharacterized protein</fullName>
    </submittedName>
</protein>
<dbReference type="Gene3D" id="3.20.20.70">
    <property type="entry name" value="Aldolase class I"/>
    <property type="match status" value="2"/>
</dbReference>
<dbReference type="EMBL" id="KB740473">
    <property type="protein sequence ID" value="ENN80585.1"/>
    <property type="molecule type" value="Genomic_DNA"/>
</dbReference>
<keyword evidence="2" id="KW-0378">Hydrolase</keyword>
<proteinExistence type="inferred from homology"/>
<gene>
    <name evidence="4" type="ORF">YQE_02990</name>
</gene>
<organism evidence="4">
    <name type="scientific">Dendroctonus ponderosae</name>
    <name type="common">Mountain pine beetle</name>
    <dbReference type="NCBI Taxonomy" id="77166"/>
    <lineage>
        <taxon>Eukaryota</taxon>
        <taxon>Metazoa</taxon>
        <taxon>Ecdysozoa</taxon>
        <taxon>Arthropoda</taxon>
        <taxon>Hexapoda</taxon>
        <taxon>Insecta</taxon>
        <taxon>Pterygota</taxon>
        <taxon>Neoptera</taxon>
        <taxon>Endopterygota</taxon>
        <taxon>Coleoptera</taxon>
        <taxon>Polyphaga</taxon>
        <taxon>Cucujiformia</taxon>
        <taxon>Curculionidae</taxon>
        <taxon>Scolytinae</taxon>
        <taxon>Dendroctonus</taxon>
    </lineage>
</organism>
<dbReference type="GO" id="GO:0005737">
    <property type="term" value="C:cytoplasm"/>
    <property type="evidence" value="ECO:0007669"/>
    <property type="project" value="TreeGrafter"/>
</dbReference>
<evidence type="ECO:0000256" key="2">
    <source>
        <dbReference type="ARBA" id="ARBA00022801"/>
    </source>
</evidence>
<dbReference type="InterPro" id="IPR017853">
    <property type="entry name" value="GH"/>
</dbReference>
<dbReference type="OrthoDB" id="5795902at2759"/>
<evidence type="ECO:0000256" key="1">
    <source>
        <dbReference type="ARBA" id="ARBA00009743"/>
    </source>
</evidence>
<accession>N6UFT8</accession>
<feature type="non-terminal residue" evidence="4">
    <location>
        <position position="1"/>
    </location>
</feature>
<name>N6UFT8_DENPD</name>
<dbReference type="AlphaFoldDB" id="N6UFT8"/>
<reference evidence="4" key="1">
    <citation type="journal article" date="2013" name="Genome Biol.">
        <title>Draft genome of the mountain pine beetle, Dendroctonus ponderosae Hopkins, a major forest pest.</title>
        <authorList>
            <person name="Keeling C.I."/>
            <person name="Yuen M.M."/>
            <person name="Liao N.Y."/>
            <person name="Docking T.R."/>
            <person name="Chan S.K."/>
            <person name="Taylor G.A."/>
            <person name="Palmquist D.L."/>
            <person name="Jackman S.D."/>
            <person name="Nguyen A."/>
            <person name="Li M."/>
            <person name="Henderson H."/>
            <person name="Janes J.K."/>
            <person name="Zhao Y."/>
            <person name="Pandoh P."/>
            <person name="Moore R."/>
            <person name="Sperling F.A."/>
            <person name="Huber D.P."/>
            <person name="Birol I."/>
            <person name="Jones S.J."/>
            <person name="Bohlmann J."/>
        </authorList>
    </citation>
    <scope>NUCLEOTIDE SEQUENCE</scope>
</reference>
<keyword evidence="3" id="KW-0326">Glycosidase</keyword>
<dbReference type="GO" id="GO:0016139">
    <property type="term" value="P:glycoside catabolic process"/>
    <property type="evidence" value="ECO:0007669"/>
    <property type="project" value="TreeGrafter"/>
</dbReference>
<dbReference type="InterPro" id="IPR002241">
    <property type="entry name" value="Glyco_hydro_27"/>
</dbReference>
<dbReference type="InterPro" id="IPR013785">
    <property type="entry name" value="Aldolase_TIM"/>
</dbReference>
<comment type="similarity">
    <text evidence="1">Belongs to the glycosyl hydrolase 27 family.</text>
</comment>
<sequence>MFKKWTSVGAILAVLISSAVSLENGLARTPPMGWLAWERFRCNTDCKNDPDNCISAVSLENGLARTPPMGWLAWERFRCNTDCKNDPDNCISLKRSAGRHYKSC</sequence>
<evidence type="ECO:0000256" key="3">
    <source>
        <dbReference type="ARBA" id="ARBA00023295"/>
    </source>
</evidence>
<dbReference type="PANTHER" id="PTHR11452">
    <property type="entry name" value="ALPHA-GALACTOSIDASE/ALPHA-N-ACETYLGALACTOSAMINIDASE"/>
    <property type="match status" value="1"/>
</dbReference>
<dbReference type="PANTHER" id="PTHR11452:SF83">
    <property type="entry name" value="ALPHA-GALACTOSIDASE"/>
    <property type="match status" value="1"/>
</dbReference>
<dbReference type="HOGENOM" id="CLU_2252761_0_0_1"/>